<reference evidence="1" key="1">
    <citation type="submission" date="2023-06" db="EMBL/GenBank/DDBJ databases">
        <authorList>
            <person name="Kurt Z."/>
        </authorList>
    </citation>
    <scope>NUCLEOTIDE SEQUENCE</scope>
</reference>
<evidence type="ECO:0000313" key="2">
    <source>
        <dbReference type="EMBL" id="CAL6103101.1"/>
    </source>
</evidence>
<gene>
    <name evidence="1" type="ORF">HINF_LOCUS55313</name>
    <name evidence="2" type="ORF">HINF_LOCUS71983</name>
</gene>
<proteinExistence type="predicted"/>
<protein>
    <submittedName>
        <fullName evidence="2">Hypothetical_protein</fullName>
    </submittedName>
</protein>
<dbReference type="AlphaFoldDB" id="A0AA86R7G5"/>
<keyword evidence="3" id="KW-1185">Reference proteome</keyword>
<dbReference type="EMBL" id="CATOUU010001028">
    <property type="protein sequence ID" value="CAI9967668.1"/>
    <property type="molecule type" value="Genomic_DNA"/>
</dbReference>
<evidence type="ECO:0000313" key="3">
    <source>
        <dbReference type="Proteomes" id="UP001642409"/>
    </source>
</evidence>
<evidence type="ECO:0000313" key="1">
    <source>
        <dbReference type="EMBL" id="CAI9967668.1"/>
    </source>
</evidence>
<dbReference type="Proteomes" id="UP001642409">
    <property type="component" value="Unassembled WGS sequence"/>
</dbReference>
<reference evidence="2 3" key="2">
    <citation type="submission" date="2024-07" db="EMBL/GenBank/DDBJ databases">
        <authorList>
            <person name="Akdeniz Z."/>
        </authorList>
    </citation>
    <scope>NUCLEOTIDE SEQUENCE [LARGE SCALE GENOMIC DNA]</scope>
</reference>
<organism evidence="1">
    <name type="scientific">Hexamita inflata</name>
    <dbReference type="NCBI Taxonomy" id="28002"/>
    <lineage>
        <taxon>Eukaryota</taxon>
        <taxon>Metamonada</taxon>
        <taxon>Diplomonadida</taxon>
        <taxon>Hexamitidae</taxon>
        <taxon>Hexamitinae</taxon>
        <taxon>Hexamita</taxon>
    </lineage>
</organism>
<dbReference type="EMBL" id="CAXDID020000562">
    <property type="protein sequence ID" value="CAL6103101.1"/>
    <property type="molecule type" value="Genomic_DNA"/>
</dbReference>
<accession>A0AA86R7G5</accession>
<name>A0AA86R7G5_9EUKA</name>
<comment type="caution">
    <text evidence="1">The sequence shown here is derived from an EMBL/GenBank/DDBJ whole genome shotgun (WGS) entry which is preliminary data.</text>
</comment>
<sequence>MAATNQRVEFALHMSFSFGEVVGNTFECLFPHTEMALRRLEWHRVIEYLRVADSTRPPLQNHNNHGPLTELRSPRFSGLNSRLRDTIYIWRGCRKCVRMSFPSKRIRRITSIPKSQTKSKCTIG</sequence>